<organism evidence="1 2">
    <name type="scientific">Platanthera guangdongensis</name>
    <dbReference type="NCBI Taxonomy" id="2320717"/>
    <lineage>
        <taxon>Eukaryota</taxon>
        <taxon>Viridiplantae</taxon>
        <taxon>Streptophyta</taxon>
        <taxon>Embryophyta</taxon>
        <taxon>Tracheophyta</taxon>
        <taxon>Spermatophyta</taxon>
        <taxon>Magnoliopsida</taxon>
        <taxon>Liliopsida</taxon>
        <taxon>Asparagales</taxon>
        <taxon>Orchidaceae</taxon>
        <taxon>Orchidoideae</taxon>
        <taxon>Orchideae</taxon>
        <taxon>Orchidinae</taxon>
        <taxon>Platanthera</taxon>
    </lineage>
</organism>
<evidence type="ECO:0000313" key="2">
    <source>
        <dbReference type="Proteomes" id="UP001412067"/>
    </source>
</evidence>
<evidence type="ECO:0000313" key="1">
    <source>
        <dbReference type="EMBL" id="KAK8970942.1"/>
    </source>
</evidence>
<reference evidence="1 2" key="1">
    <citation type="journal article" date="2022" name="Nat. Plants">
        <title>Genomes of leafy and leafless Platanthera orchids illuminate the evolution of mycoheterotrophy.</title>
        <authorList>
            <person name="Li M.H."/>
            <person name="Liu K.W."/>
            <person name="Li Z."/>
            <person name="Lu H.C."/>
            <person name="Ye Q.L."/>
            <person name="Zhang D."/>
            <person name="Wang J.Y."/>
            <person name="Li Y.F."/>
            <person name="Zhong Z.M."/>
            <person name="Liu X."/>
            <person name="Yu X."/>
            <person name="Liu D.K."/>
            <person name="Tu X.D."/>
            <person name="Liu B."/>
            <person name="Hao Y."/>
            <person name="Liao X.Y."/>
            <person name="Jiang Y.T."/>
            <person name="Sun W.H."/>
            <person name="Chen J."/>
            <person name="Chen Y.Q."/>
            <person name="Ai Y."/>
            <person name="Zhai J.W."/>
            <person name="Wu S.S."/>
            <person name="Zhou Z."/>
            <person name="Hsiao Y.Y."/>
            <person name="Wu W.L."/>
            <person name="Chen Y.Y."/>
            <person name="Lin Y.F."/>
            <person name="Hsu J.L."/>
            <person name="Li C.Y."/>
            <person name="Wang Z.W."/>
            <person name="Zhao X."/>
            <person name="Zhong W.Y."/>
            <person name="Ma X.K."/>
            <person name="Ma L."/>
            <person name="Huang J."/>
            <person name="Chen G.Z."/>
            <person name="Huang M.Z."/>
            <person name="Huang L."/>
            <person name="Peng D.H."/>
            <person name="Luo Y.B."/>
            <person name="Zou S.Q."/>
            <person name="Chen S.P."/>
            <person name="Lan S."/>
            <person name="Tsai W.C."/>
            <person name="Van de Peer Y."/>
            <person name="Liu Z.J."/>
        </authorList>
    </citation>
    <scope>NUCLEOTIDE SEQUENCE [LARGE SCALE GENOMIC DNA]</scope>
    <source>
        <strain evidence="1">Lor288</strain>
    </source>
</reference>
<dbReference type="Proteomes" id="UP001412067">
    <property type="component" value="Unassembled WGS sequence"/>
</dbReference>
<protein>
    <submittedName>
        <fullName evidence="1">Uncharacterized protein</fullName>
    </submittedName>
</protein>
<comment type="caution">
    <text evidence="1">The sequence shown here is derived from an EMBL/GenBank/DDBJ whole genome shotgun (WGS) entry which is preliminary data.</text>
</comment>
<gene>
    <name evidence="1" type="ORF">KSP40_PGU017013</name>
</gene>
<sequence>MNWTLIKSRFMRSQPLDRSERPPPLQLSFLAAVVEGRRLPRRARLIVRRIPPLHAYSTTAGVPAILPPPKVFLFNAPQAAGVPSVDAGLSHVKSASHLISDPLHLGSQIREGNLFNGYD</sequence>
<keyword evidence="2" id="KW-1185">Reference proteome</keyword>
<proteinExistence type="predicted"/>
<name>A0ABR2N492_9ASPA</name>
<dbReference type="EMBL" id="JBBWWR010000001">
    <property type="protein sequence ID" value="KAK8970942.1"/>
    <property type="molecule type" value="Genomic_DNA"/>
</dbReference>
<accession>A0ABR2N492</accession>